<feature type="region of interest" description="Disordered" evidence="2">
    <location>
        <begin position="524"/>
        <end position="549"/>
    </location>
</feature>
<feature type="domain" description="SMP-30/Gluconolactonase/LRE-like region" evidence="4">
    <location>
        <begin position="908"/>
        <end position="1010"/>
    </location>
</feature>
<dbReference type="PANTHER" id="PTHR47572:SF4">
    <property type="entry name" value="LACTONASE DRP35"/>
    <property type="match status" value="1"/>
</dbReference>
<dbReference type="AlphaFoldDB" id="A0A9X2XV16"/>
<sequence>MYYKKVFLFLFFSVPVTWGLAQDWHLASSHQAVRTRIEPTKCKSFYTQRPEDPDAVYFTPSDFPERADGKTDVSDALQQAINLVKTKYNFGILFIPEGKYLISKTIFIPPAVRLIGYGTNRPEIILQKNAPGFQFPDSADKGKAKYMFWFTGGMFQDGQPVWDANAGTFYSAFSNIDIKIDKGNSNAVALRTHFAQHSFIAHVDIHIGDGKAGIFDVGNEIEDARFFGGSYGIYTTKPSPGWQFMMVDTYFEGQRKAAIKTQEAGLTIVRMQVKKVPTVIDVDSNYHEKIFIEEGVFDEVSGPAMIISNEANAFTQVNIRNVLCRRVPVFSQLRQSKQMIAAPGNIYRVKNYSYGWQIDELGQEPVCRTDKEMSVEQNFNTSFACSLPQLPPMQAWVNVKTLGAKGDGITDDTKVLQDAIDRYATIYVPQGWYKITGTLYLKPNTALIGLHPMATQFLIDDHSEAFGGFGGPQPLVVAPKGGTNILTGIGLNTGAYNNRAVACKWMAGEHSYMNDVKFVGGHGSMARPASQPSGSQGRNRSGGGNTASSRILPGIDAAWDTQYWSLWITDGGGGTFKDIWTANTFSSSGLYVSNTSTPSKVYAMSVEHHVRNEVRFKNVSNWKIYALQLEEESRESSFAQPLEIEGCEHLVFANLYMFRVIRVNTPYPYSIRSWNNKNIELLNVHNYSQTKYTSTLPLYDINADQEVRPWEFARLFISGNDTRKKVANTEKYKIQQLAKGFEYADGICRDSKGNIYFSESRQKRIYKWSIESQSLSMIADFPWEPLSLGCDRNDRLLVVFKYVPRPGYLQDGKPEVIPTLPDTKGTSFSGWGNSGFGVWVYSIDPENPEASIQLLPKVPMASVHNLYKSLYPSNRWRDYHDFNKVTVNKPKEAFLAMDGVTIIPEVYDLARSNALIEAFPGKTVYATDEYDKRTVRLQVSREGYLDSLQYFAERGEYNNVTDSAGNLYIADGQIYIYDASGKQKGMIEVPERPVTICLAGKDGRSLFITTRSSLYCSTIY</sequence>
<reference evidence="6" key="1">
    <citation type="submission" date="2022-09" db="EMBL/GenBank/DDBJ databases">
        <authorList>
            <person name="Yuan C."/>
            <person name="Ke Z."/>
        </authorList>
    </citation>
    <scope>NUCLEOTIDE SEQUENCE</scope>
    <source>
        <strain evidence="6">LB-8</strain>
    </source>
</reference>
<dbReference type="InterPro" id="IPR013658">
    <property type="entry name" value="SGL"/>
</dbReference>
<dbReference type="SUPFAM" id="SSF51126">
    <property type="entry name" value="Pectin lyase-like"/>
    <property type="match status" value="2"/>
</dbReference>
<dbReference type="GO" id="GO:0016787">
    <property type="term" value="F:hydrolase activity"/>
    <property type="evidence" value="ECO:0007669"/>
    <property type="project" value="UniProtKB-KW"/>
</dbReference>
<evidence type="ECO:0000313" key="6">
    <source>
        <dbReference type="EMBL" id="MCU7549814.1"/>
    </source>
</evidence>
<dbReference type="Gene3D" id="2.160.20.10">
    <property type="entry name" value="Single-stranded right-handed beta-helix, Pectin lyase-like"/>
    <property type="match status" value="2"/>
</dbReference>
<dbReference type="Pfam" id="PF08450">
    <property type="entry name" value="SGL"/>
    <property type="match status" value="1"/>
</dbReference>
<feature type="domain" description="Rhamnogalacturonase A/B/Epimerase-like pectate lyase" evidence="5">
    <location>
        <begin position="62"/>
        <end position="275"/>
    </location>
</feature>
<gene>
    <name evidence="6" type="ORF">OCK74_11850</name>
</gene>
<accession>A0A9X2XV16</accession>
<dbReference type="Pfam" id="PF12708">
    <property type="entry name" value="Pect-lyase_RHGA_epim"/>
    <property type="match status" value="2"/>
</dbReference>
<evidence type="ECO:0000256" key="1">
    <source>
        <dbReference type="ARBA" id="ARBA00022801"/>
    </source>
</evidence>
<comment type="caution">
    <text evidence="6">The sequence shown here is derived from an EMBL/GenBank/DDBJ whole genome shotgun (WGS) entry which is preliminary data.</text>
</comment>
<reference evidence="6" key="2">
    <citation type="submission" date="2023-04" db="EMBL/GenBank/DDBJ databases">
        <title>Paracnuella aquatica gen. nov., sp. nov., a member of the family Chitinophagaceae isolated from a hot spring.</title>
        <authorList>
            <person name="Wang C."/>
        </authorList>
    </citation>
    <scope>NUCLEOTIDE SEQUENCE</scope>
    <source>
        <strain evidence="6">LB-8</strain>
    </source>
</reference>
<feature type="chain" id="PRO_5040820673" evidence="3">
    <location>
        <begin position="22"/>
        <end position="1020"/>
    </location>
</feature>
<evidence type="ECO:0000256" key="3">
    <source>
        <dbReference type="SAM" id="SignalP"/>
    </source>
</evidence>
<dbReference type="EMBL" id="JAOTIF010000007">
    <property type="protein sequence ID" value="MCU7549814.1"/>
    <property type="molecule type" value="Genomic_DNA"/>
</dbReference>
<name>A0A9X2XV16_9BACT</name>
<protein>
    <submittedName>
        <fullName evidence="6">SMP-30/gluconolactonase/LRE family protein</fullName>
    </submittedName>
</protein>
<dbReference type="Proteomes" id="UP001155483">
    <property type="component" value="Unassembled WGS sequence"/>
</dbReference>
<evidence type="ECO:0000256" key="2">
    <source>
        <dbReference type="SAM" id="MobiDB-lite"/>
    </source>
</evidence>
<dbReference type="InterPro" id="IPR011050">
    <property type="entry name" value="Pectin_lyase_fold/virulence"/>
</dbReference>
<dbReference type="InterPro" id="IPR024535">
    <property type="entry name" value="RHGA/B-epi-like_pectate_lyase"/>
</dbReference>
<feature type="compositionally biased region" description="Low complexity" evidence="2">
    <location>
        <begin position="530"/>
        <end position="539"/>
    </location>
</feature>
<feature type="signal peptide" evidence="3">
    <location>
        <begin position="1"/>
        <end position="21"/>
    </location>
</feature>
<dbReference type="InterPro" id="IPR051262">
    <property type="entry name" value="SMP-30/CGR1_Lactonase"/>
</dbReference>
<dbReference type="InterPro" id="IPR012334">
    <property type="entry name" value="Pectin_lyas_fold"/>
</dbReference>
<dbReference type="InterPro" id="IPR011042">
    <property type="entry name" value="6-blade_b-propeller_TolB-like"/>
</dbReference>
<keyword evidence="7" id="KW-1185">Reference proteome</keyword>
<dbReference type="SUPFAM" id="SSF63829">
    <property type="entry name" value="Calcium-dependent phosphotriesterase"/>
    <property type="match status" value="1"/>
</dbReference>
<evidence type="ECO:0000259" key="4">
    <source>
        <dbReference type="Pfam" id="PF08450"/>
    </source>
</evidence>
<proteinExistence type="predicted"/>
<evidence type="ECO:0000259" key="5">
    <source>
        <dbReference type="Pfam" id="PF12708"/>
    </source>
</evidence>
<dbReference type="RefSeq" id="WP_279297253.1">
    <property type="nucleotide sequence ID" value="NZ_JAOTIF010000007.1"/>
</dbReference>
<dbReference type="PANTHER" id="PTHR47572">
    <property type="entry name" value="LIPOPROTEIN-RELATED"/>
    <property type="match status" value="1"/>
</dbReference>
<keyword evidence="1" id="KW-0378">Hydrolase</keyword>
<dbReference type="Gene3D" id="2.120.10.30">
    <property type="entry name" value="TolB, C-terminal domain"/>
    <property type="match status" value="1"/>
</dbReference>
<feature type="domain" description="Rhamnogalacturonase A/B/Epimerase-like pectate lyase" evidence="5">
    <location>
        <begin position="396"/>
        <end position="449"/>
    </location>
</feature>
<evidence type="ECO:0000313" key="7">
    <source>
        <dbReference type="Proteomes" id="UP001155483"/>
    </source>
</evidence>
<organism evidence="6 7">
    <name type="scientific">Paraflavisolibacter caeni</name>
    <dbReference type="NCBI Taxonomy" id="2982496"/>
    <lineage>
        <taxon>Bacteria</taxon>
        <taxon>Pseudomonadati</taxon>
        <taxon>Bacteroidota</taxon>
        <taxon>Chitinophagia</taxon>
        <taxon>Chitinophagales</taxon>
        <taxon>Chitinophagaceae</taxon>
        <taxon>Paraflavisolibacter</taxon>
    </lineage>
</organism>
<keyword evidence="3" id="KW-0732">Signal</keyword>